<evidence type="ECO:0000313" key="15">
    <source>
        <dbReference type="Proteomes" id="UP000081671"/>
    </source>
</evidence>
<comment type="similarity">
    <text evidence="3 13">Belongs to the G-protein coupled receptor 1 family.</text>
</comment>
<keyword evidence="9 13" id="KW-0472">Membrane</keyword>
<keyword evidence="15" id="KW-1185">Reference proteome</keyword>
<evidence type="ECO:0000256" key="13">
    <source>
        <dbReference type="RuleBase" id="RU364061"/>
    </source>
</evidence>
<gene>
    <name evidence="16" type="primary">LOC105994221</name>
</gene>
<evidence type="ECO:0000256" key="10">
    <source>
        <dbReference type="ARBA" id="ARBA00023170"/>
    </source>
</evidence>
<dbReference type="AlphaFoldDB" id="A0A1S3G2Q5"/>
<dbReference type="PANTHER" id="PTHR24062">
    <property type="entry name" value="VOMERONASAL TYPE-1 RECEPTOR"/>
    <property type="match status" value="1"/>
</dbReference>
<feature type="domain" description="G-protein coupled receptors family 1 profile" evidence="14">
    <location>
        <begin position="1"/>
        <end position="250"/>
    </location>
</feature>
<dbReference type="GO" id="GO:0019236">
    <property type="term" value="P:response to pheromone"/>
    <property type="evidence" value="ECO:0007669"/>
    <property type="project" value="UniProtKB-KW"/>
</dbReference>
<dbReference type="KEGG" id="dord:105994221"/>
<dbReference type="FunFam" id="1.20.1070.10:FF:000033">
    <property type="entry name" value="Vomeronasal type-1 receptor"/>
    <property type="match status" value="1"/>
</dbReference>
<keyword evidence="12 13" id="KW-0807">Transducer</keyword>
<evidence type="ECO:0000256" key="1">
    <source>
        <dbReference type="ARBA" id="ARBA00003878"/>
    </source>
</evidence>
<evidence type="ECO:0000256" key="2">
    <source>
        <dbReference type="ARBA" id="ARBA00004651"/>
    </source>
</evidence>
<keyword evidence="5 13" id="KW-0589">Pheromone response</keyword>
<evidence type="ECO:0000256" key="5">
    <source>
        <dbReference type="ARBA" id="ARBA00022507"/>
    </source>
</evidence>
<comment type="caution">
    <text evidence="13">Lacks conserved residue(s) required for the propagation of feature annotation.</text>
</comment>
<organism evidence="15 16">
    <name type="scientific">Dipodomys ordii</name>
    <name type="common">Ord's kangaroo rat</name>
    <dbReference type="NCBI Taxonomy" id="10020"/>
    <lineage>
        <taxon>Eukaryota</taxon>
        <taxon>Metazoa</taxon>
        <taxon>Chordata</taxon>
        <taxon>Craniata</taxon>
        <taxon>Vertebrata</taxon>
        <taxon>Euteleostomi</taxon>
        <taxon>Mammalia</taxon>
        <taxon>Eutheria</taxon>
        <taxon>Euarchontoglires</taxon>
        <taxon>Glires</taxon>
        <taxon>Rodentia</taxon>
        <taxon>Castorimorpha</taxon>
        <taxon>Heteromyidae</taxon>
        <taxon>Dipodomyinae</taxon>
        <taxon>Dipodomys</taxon>
    </lineage>
</organism>
<dbReference type="Proteomes" id="UP000081671">
    <property type="component" value="Unplaced"/>
</dbReference>
<evidence type="ECO:0000256" key="8">
    <source>
        <dbReference type="ARBA" id="ARBA00023040"/>
    </source>
</evidence>
<sequence>MGPAPRPTHLIFTNMSVANFLVLLVKGIPQVIFMWGKIILLDSTGCKLIYYVHRVGRGLSLCTTCLLSSFQAVTISPKAVAWMRLKEQASKNVRNSCLLCWAFNLMANHLVLQNIESVQHSHNATQRKDYGICWYKIPISKATKGTIVLVFPDIIFLGLMAGTSIYMLLVLRRHQRQVRYIHALRDTRRLSPEARATQTILLLAGAFILFYFANCAMSIYNTVMSKPPVWKKYTTSLLAATYPSLSPLILMFRDPRTPPFCS</sequence>
<feature type="transmembrane region" description="Helical" evidence="13">
    <location>
        <begin position="147"/>
        <end position="171"/>
    </location>
</feature>
<dbReference type="Gene3D" id="1.20.1070.10">
    <property type="entry name" value="Rhodopsin 7-helix transmembrane proteins"/>
    <property type="match status" value="1"/>
</dbReference>
<accession>A0A1S3G2Q5</accession>
<dbReference type="GO" id="GO:0016503">
    <property type="term" value="F:pheromone receptor activity"/>
    <property type="evidence" value="ECO:0007669"/>
    <property type="project" value="InterPro"/>
</dbReference>
<dbReference type="InterPro" id="IPR004072">
    <property type="entry name" value="Vmron_rcpt_1"/>
</dbReference>
<evidence type="ECO:0000256" key="12">
    <source>
        <dbReference type="ARBA" id="ARBA00023224"/>
    </source>
</evidence>
<evidence type="ECO:0000256" key="11">
    <source>
        <dbReference type="ARBA" id="ARBA00023180"/>
    </source>
</evidence>
<evidence type="ECO:0000256" key="3">
    <source>
        <dbReference type="ARBA" id="ARBA00010663"/>
    </source>
</evidence>
<keyword evidence="6 13" id="KW-0812">Transmembrane</keyword>
<dbReference type="Pfam" id="PF03402">
    <property type="entry name" value="V1R"/>
    <property type="match status" value="1"/>
</dbReference>
<feature type="transmembrane region" description="Helical" evidence="13">
    <location>
        <begin position="233"/>
        <end position="252"/>
    </location>
</feature>
<name>A0A1S3G2Q5_DIPOR</name>
<protein>
    <recommendedName>
        <fullName evidence="13">Vomeronasal type-1 receptor</fullName>
    </recommendedName>
</protein>
<evidence type="ECO:0000256" key="7">
    <source>
        <dbReference type="ARBA" id="ARBA00022989"/>
    </source>
</evidence>
<keyword evidence="7 13" id="KW-1133">Transmembrane helix</keyword>
<keyword evidence="8 13" id="KW-0297">G-protein coupled receptor</keyword>
<evidence type="ECO:0000256" key="9">
    <source>
        <dbReference type="ARBA" id="ARBA00023136"/>
    </source>
</evidence>
<evidence type="ECO:0000313" key="16">
    <source>
        <dbReference type="RefSeq" id="XP_012883086.1"/>
    </source>
</evidence>
<dbReference type="RefSeq" id="XP_012883086.1">
    <property type="nucleotide sequence ID" value="XM_013027632.1"/>
</dbReference>
<evidence type="ECO:0000256" key="4">
    <source>
        <dbReference type="ARBA" id="ARBA00022475"/>
    </source>
</evidence>
<dbReference type="InParanoid" id="A0A1S3G2Q5"/>
<evidence type="ECO:0000259" key="14">
    <source>
        <dbReference type="PROSITE" id="PS50262"/>
    </source>
</evidence>
<reference evidence="16" key="1">
    <citation type="submission" date="2025-08" db="UniProtKB">
        <authorList>
            <consortium name="RefSeq"/>
        </authorList>
    </citation>
    <scope>IDENTIFICATION</scope>
    <source>
        <tissue evidence="16">Kidney</tissue>
    </source>
</reference>
<keyword evidence="11" id="KW-0325">Glycoprotein</keyword>
<evidence type="ECO:0000256" key="6">
    <source>
        <dbReference type="ARBA" id="ARBA00022692"/>
    </source>
</evidence>
<proteinExistence type="inferred from homology"/>
<comment type="function">
    <text evidence="1">Putative pheromone receptor.</text>
</comment>
<keyword evidence="10 13" id="KW-0675">Receptor</keyword>
<dbReference type="InterPro" id="IPR017452">
    <property type="entry name" value="GPCR_Rhodpsn_7TM"/>
</dbReference>
<dbReference type="GO" id="GO:0005886">
    <property type="term" value="C:plasma membrane"/>
    <property type="evidence" value="ECO:0007669"/>
    <property type="project" value="UniProtKB-SubCell"/>
</dbReference>
<dbReference type="SUPFAM" id="SSF81321">
    <property type="entry name" value="Family A G protein-coupled receptor-like"/>
    <property type="match status" value="1"/>
</dbReference>
<keyword evidence="4 13" id="KW-1003">Cell membrane</keyword>
<dbReference type="PRINTS" id="PR01534">
    <property type="entry name" value="VOMERONASL1R"/>
</dbReference>
<feature type="transmembrane region" description="Helical" evidence="13">
    <location>
        <begin position="199"/>
        <end position="221"/>
    </location>
</feature>
<comment type="subcellular location">
    <subcellularLocation>
        <location evidence="2 13">Cell membrane</location>
        <topology evidence="2 13">Multi-pass membrane protein</topology>
    </subcellularLocation>
</comment>
<dbReference type="OrthoDB" id="9606139at2759"/>
<dbReference type="PROSITE" id="PS50262">
    <property type="entry name" value="G_PROTEIN_RECEP_F1_2"/>
    <property type="match status" value="1"/>
</dbReference>
<dbReference type="GO" id="GO:0007606">
    <property type="term" value="P:sensory perception of chemical stimulus"/>
    <property type="evidence" value="ECO:0007669"/>
    <property type="project" value="UniProtKB-ARBA"/>
</dbReference>
<dbReference type="GeneID" id="105994221"/>